<sequence>MNAAIFWLNLIVLPALALFGIVLFIDLRRWKRTAAELRKDNWQMHRIVDCFPDPIMAIDHEKRIIAWNHAMETLTGTKAEDMLGKGNFEYALPFYGERRPVMLDLVSDWDDRLAQNYVNMERRGDMLVSETMNRHPLLKKGIFRNVAGPLRDDNGNPIGAIESIHDITGQRKKLDDLKAREELLRFFVAYTPVAVAMCDLKMNYLHYSRRWITDFALPDKDLIGRNHYDVFDPLPERWKTQHYRCLHGETITNEEEAYTRPDGSVEWVRRILRPWRTHKGTIGGIIILAEVTTEKKLAEQSAREMENRLQVLSDNLPGGILFQARITPDGTRKTTYISGNAEQFFGEPVDRILSDANVLFDKIAPKDRKRLFRAEVEAIENASVIDEVIQVHITADRPNWHRVVAKPRQLPNGDFFLDGFIIDLTEQKQAQEEIRKRRGFLESVLYHAPDAIVTLDPRHRVLDWNPGAEKIFGYRRDEALGKKLDDLVGGREARQQVEKNVQTVLSGQRVESFEGVRYRKDGRTVHVIVAGSPIMLDGTQTGAVAMYTDITALKQAEEELRRNERMLRRIMDIVPSMIFAKNAEGRFLMVNQAVADRYRMPVEELIGKLQTDIHPDKDQVARYLADDRRAMDSGSTLFVREEPFQDHSGATRWLEVIKLPCDIEDFGEPAVVALATDITARREAEARIQDSEKRYRAMFENTGTGTVLSEADTTLSMVNREFAQMVGYDRIEIEGKMSWTQLIAPKDVERLKVYHFNRRKDSLNTPSQYECSLIDRQGNVIPTLLKVRLIPGTQTSIGSFLDISERKRAEEALTDANRMLRLVLDTIPVRVFWKDTDLRYLGCNRPFAEDAGFSNPEEVIGRDDFEWIPSDLATVFRKNDQAVMKTGQPRLNIEKQWPLPIGKSRWLQTSKVPMRDSQEKIIGVLGTYQDITERKKAVEEMRQLRNYLSNIIDSMPSVLIGVDTDGRVTQWNKQAERVTGMPFEKAHAQPLADVFPFLIDEVARIQTAIRNRQVIHDPKIPRRQHSEIRFEDVTVFPLVANGVDGAVIRVDDVTERVRLEEMMIQSEKMLSVGGLAAGMAHEINNPLAGILQNTAVLENRLLGDLPANRKAAETAGVTMTAIRQYMELRKLPNMLENIRESGDRAAAIVKNMLSFARKSDRVVSSHDLAVLLDRTVDLARTDYDMKKQYDFKQIEIIREYDPNVPEVPCEASKLQQVFLNILKNGAEAMASQPEKKRPPAFVLRVHQENRWVCLEIEDNGPGIEEMTRRRIFEPFFTTKSVGKGTGLGLSVSYFIVTENHGGKMDAHAVDGGGTRFVIRLPKAGKS</sequence>
<dbReference type="PANTHER" id="PTHR43304:SF1">
    <property type="entry name" value="PAC DOMAIN-CONTAINING PROTEIN"/>
    <property type="match status" value="1"/>
</dbReference>
<dbReference type="PROSITE" id="PS50112">
    <property type="entry name" value="PAS"/>
    <property type="match status" value="5"/>
</dbReference>
<keyword evidence="12" id="KW-1185">Reference proteome</keyword>
<evidence type="ECO:0000256" key="4">
    <source>
        <dbReference type="ARBA" id="ARBA00022679"/>
    </source>
</evidence>
<feature type="domain" description="PAC" evidence="10">
    <location>
        <begin position="252"/>
        <end position="304"/>
    </location>
</feature>
<dbReference type="RefSeq" id="WP_155305837.1">
    <property type="nucleotide sequence ID" value="NZ_AP021875.1"/>
</dbReference>
<accession>A0A5K7Z8F6</accession>
<dbReference type="PANTHER" id="PTHR43304">
    <property type="entry name" value="PHYTOCHROME-LIKE PROTEIN CPH1"/>
    <property type="match status" value="1"/>
</dbReference>
<dbReference type="InterPro" id="IPR004358">
    <property type="entry name" value="Sig_transdc_His_kin-like_C"/>
</dbReference>
<proteinExistence type="predicted"/>
<dbReference type="InterPro" id="IPR052162">
    <property type="entry name" value="Sensor_kinase/Photoreceptor"/>
</dbReference>
<dbReference type="EMBL" id="AP021875">
    <property type="protein sequence ID" value="BBO77050.1"/>
    <property type="molecule type" value="Genomic_DNA"/>
</dbReference>
<dbReference type="InterPro" id="IPR013767">
    <property type="entry name" value="PAS_fold"/>
</dbReference>
<dbReference type="InterPro" id="IPR005467">
    <property type="entry name" value="His_kinase_dom"/>
</dbReference>
<dbReference type="Pfam" id="PF02518">
    <property type="entry name" value="HATPase_c"/>
    <property type="match status" value="1"/>
</dbReference>
<feature type="transmembrane region" description="Helical" evidence="7">
    <location>
        <begin position="6"/>
        <end position="25"/>
    </location>
</feature>
<feature type="domain" description="Histidine kinase" evidence="8">
    <location>
        <begin position="1078"/>
        <end position="1324"/>
    </location>
</feature>
<feature type="domain" description="PAS" evidence="9">
    <location>
        <begin position="437"/>
        <end position="508"/>
    </location>
</feature>
<dbReference type="CDD" id="cd00130">
    <property type="entry name" value="PAS"/>
    <property type="match status" value="7"/>
</dbReference>
<keyword evidence="5" id="KW-0418">Kinase</keyword>
<dbReference type="Gene3D" id="3.30.565.10">
    <property type="entry name" value="Histidine kinase-like ATPase, C-terminal domain"/>
    <property type="match status" value="1"/>
</dbReference>
<dbReference type="SMART" id="SM00091">
    <property type="entry name" value="PAS"/>
    <property type="match status" value="8"/>
</dbReference>
<name>A0A5K7Z8F6_9BACT</name>
<dbReference type="Pfam" id="PF13426">
    <property type="entry name" value="PAS_9"/>
    <property type="match status" value="2"/>
</dbReference>
<feature type="domain" description="PAC" evidence="10">
    <location>
        <begin position="891"/>
        <end position="943"/>
    </location>
</feature>
<dbReference type="PROSITE" id="PS50109">
    <property type="entry name" value="HIS_KIN"/>
    <property type="match status" value="1"/>
</dbReference>
<evidence type="ECO:0000259" key="9">
    <source>
        <dbReference type="PROSITE" id="PS50112"/>
    </source>
</evidence>
<dbReference type="InterPro" id="IPR035965">
    <property type="entry name" value="PAS-like_dom_sf"/>
</dbReference>
<dbReference type="Gene3D" id="1.10.287.130">
    <property type="match status" value="1"/>
</dbReference>
<keyword evidence="7" id="KW-0812">Transmembrane</keyword>
<keyword evidence="3" id="KW-0597">Phosphoprotein</keyword>
<dbReference type="Gene3D" id="3.30.450.20">
    <property type="entry name" value="PAS domain"/>
    <property type="match status" value="8"/>
</dbReference>
<dbReference type="SUPFAM" id="SSF55874">
    <property type="entry name" value="ATPase domain of HSP90 chaperone/DNA topoisomerase II/histidine kinase"/>
    <property type="match status" value="1"/>
</dbReference>
<feature type="domain" description="PAS" evidence="9">
    <location>
        <begin position="691"/>
        <end position="752"/>
    </location>
</feature>
<gene>
    <name evidence="11" type="ORF">DSCW_44670</name>
</gene>
<evidence type="ECO:0000256" key="1">
    <source>
        <dbReference type="ARBA" id="ARBA00000085"/>
    </source>
</evidence>
<keyword evidence="7" id="KW-0472">Membrane</keyword>
<dbReference type="SMART" id="SM00388">
    <property type="entry name" value="HisKA"/>
    <property type="match status" value="1"/>
</dbReference>
<evidence type="ECO:0000259" key="8">
    <source>
        <dbReference type="PROSITE" id="PS50109"/>
    </source>
</evidence>
<feature type="domain" description="PAS" evidence="9">
    <location>
        <begin position="944"/>
        <end position="985"/>
    </location>
</feature>
<feature type="coiled-coil region" evidence="6">
    <location>
        <begin position="288"/>
        <end position="315"/>
    </location>
</feature>
<dbReference type="InterPro" id="IPR013656">
    <property type="entry name" value="PAS_4"/>
</dbReference>
<protein>
    <recommendedName>
        <fullName evidence="2">histidine kinase</fullName>
        <ecNumber evidence="2">2.7.13.3</ecNumber>
    </recommendedName>
</protein>
<dbReference type="KEGG" id="dwd:DSCW_44670"/>
<dbReference type="CDD" id="cd00082">
    <property type="entry name" value="HisKA"/>
    <property type="match status" value="1"/>
</dbReference>
<feature type="domain" description="PAS" evidence="9">
    <location>
        <begin position="40"/>
        <end position="85"/>
    </location>
</feature>
<evidence type="ECO:0000256" key="7">
    <source>
        <dbReference type="SAM" id="Phobius"/>
    </source>
</evidence>
<dbReference type="EC" id="2.7.13.3" evidence="2"/>
<dbReference type="InterPro" id="IPR000014">
    <property type="entry name" value="PAS"/>
</dbReference>
<evidence type="ECO:0000259" key="10">
    <source>
        <dbReference type="PROSITE" id="PS50113"/>
    </source>
</evidence>
<evidence type="ECO:0000256" key="6">
    <source>
        <dbReference type="SAM" id="Coils"/>
    </source>
</evidence>
<dbReference type="GO" id="GO:0006355">
    <property type="term" value="P:regulation of DNA-templated transcription"/>
    <property type="evidence" value="ECO:0007669"/>
    <property type="project" value="InterPro"/>
</dbReference>
<dbReference type="Pfam" id="PF08448">
    <property type="entry name" value="PAS_4"/>
    <property type="match status" value="4"/>
</dbReference>
<dbReference type="GO" id="GO:0000155">
    <property type="term" value="F:phosphorelay sensor kinase activity"/>
    <property type="evidence" value="ECO:0007669"/>
    <property type="project" value="InterPro"/>
</dbReference>
<evidence type="ECO:0000256" key="2">
    <source>
        <dbReference type="ARBA" id="ARBA00012438"/>
    </source>
</evidence>
<evidence type="ECO:0000313" key="12">
    <source>
        <dbReference type="Proteomes" id="UP000427769"/>
    </source>
</evidence>
<dbReference type="SMART" id="SM00086">
    <property type="entry name" value="PAC"/>
    <property type="match status" value="5"/>
</dbReference>
<keyword evidence="6" id="KW-0175">Coiled coil</keyword>
<dbReference type="PROSITE" id="PS50113">
    <property type="entry name" value="PAC"/>
    <property type="match status" value="3"/>
</dbReference>
<feature type="domain" description="PAS" evidence="9">
    <location>
        <begin position="563"/>
        <end position="634"/>
    </location>
</feature>
<dbReference type="InterPro" id="IPR003594">
    <property type="entry name" value="HATPase_dom"/>
</dbReference>
<keyword evidence="4" id="KW-0808">Transferase</keyword>
<evidence type="ECO:0000256" key="5">
    <source>
        <dbReference type="ARBA" id="ARBA00022777"/>
    </source>
</evidence>
<dbReference type="InterPro" id="IPR036890">
    <property type="entry name" value="HATPase_C_sf"/>
</dbReference>
<dbReference type="PRINTS" id="PR00344">
    <property type="entry name" value="BCTRLSENSOR"/>
</dbReference>
<keyword evidence="7" id="KW-1133">Transmembrane helix</keyword>
<dbReference type="InterPro" id="IPR000700">
    <property type="entry name" value="PAS-assoc_C"/>
</dbReference>
<dbReference type="Pfam" id="PF00512">
    <property type="entry name" value="HisKA"/>
    <property type="match status" value="1"/>
</dbReference>
<dbReference type="InterPro" id="IPR036097">
    <property type="entry name" value="HisK_dim/P_sf"/>
</dbReference>
<dbReference type="Proteomes" id="UP000427769">
    <property type="component" value="Chromosome"/>
</dbReference>
<dbReference type="SMART" id="SM00387">
    <property type="entry name" value="HATPase_c"/>
    <property type="match status" value="1"/>
</dbReference>
<dbReference type="InterPro" id="IPR003661">
    <property type="entry name" value="HisK_dim/P_dom"/>
</dbReference>
<reference evidence="11 12" key="1">
    <citation type="submission" date="2019-11" db="EMBL/GenBank/DDBJ databases">
        <title>Comparative genomics of hydrocarbon-degrading Desulfosarcina strains.</title>
        <authorList>
            <person name="Watanabe M."/>
            <person name="Kojima H."/>
            <person name="Fukui M."/>
        </authorList>
    </citation>
    <scope>NUCLEOTIDE SEQUENCE [LARGE SCALE GENOMIC DNA]</scope>
    <source>
        <strain evidence="11 12">PP31</strain>
    </source>
</reference>
<evidence type="ECO:0000313" key="11">
    <source>
        <dbReference type="EMBL" id="BBO77050.1"/>
    </source>
</evidence>
<dbReference type="Pfam" id="PF00989">
    <property type="entry name" value="PAS"/>
    <property type="match status" value="1"/>
</dbReference>
<feature type="domain" description="PAC" evidence="10">
    <location>
        <begin position="511"/>
        <end position="562"/>
    </location>
</feature>
<comment type="catalytic activity">
    <reaction evidence="1">
        <text>ATP + protein L-histidine = ADP + protein N-phospho-L-histidine.</text>
        <dbReference type="EC" id="2.7.13.3"/>
    </reaction>
</comment>
<dbReference type="InterPro" id="IPR001610">
    <property type="entry name" value="PAC"/>
</dbReference>
<evidence type="ECO:0000256" key="3">
    <source>
        <dbReference type="ARBA" id="ARBA00022553"/>
    </source>
</evidence>
<dbReference type="SUPFAM" id="SSF47384">
    <property type="entry name" value="Homodimeric domain of signal transducing histidine kinase"/>
    <property type="match status" value="1"/>
</dbReference>
<dbReference type="NCBIfam" id="TIGR00229">
    <property type="entry name" value="sensory_box"/>
    <property type="match status" value="7"/>
</dbReference>
<organism evidence="11 12">
    <name type="scientific">Desulfosarcina widdelii</name>
    <dbReference type="NCBI Taxonomy" id="947919"/>
    <lineage>
        <taxon>Bacteria</taxon>
        <taxon>Pseudomonadati</taxon>
        <taxon>Thermodesulfobacteriota</taxon>
        <taxon>Desulfobacteria</taxon>
        <taxon>Desulfobacterales</taxon>
        <taxon>Desulfosarcinaceae</taxon>
        <taxon>Desulfosarcina</taxon>
    </lineage>
</organism>
<dbReference type="OrthoDB" id="5413707at2"/>
<dbReference type="SUPFAM" id="SSF55785">
    <property type="entry name" value="PYP-like sensor domain (PAS domain)"/>
    <property type="match status" value="8"/>
</dbReference>